<comment type="similarity">
    <text evidence="7 9">Belongs to the E3 ubiquitin-protein ligase UBR1-like family.</text>
</comment>
<evidence type="ECO:0000256" key="6">
    <source>
        <dbReference type="ARBA" id="ARBA00022833"/>
    </source>
</evidence>
<comment type="function">
    <text evidence="9">Ubiquitin ligase protein which is a component of the N-end rule pathway. Recognizes and binds to proteins bearing specific N-terminal residues that are destabilizing according to the N-end rule, leading to their ubiquitination and subsequent degradation.</text>
</comment>
<keyword evidence="5 9" id="KW-0833">Ubl conjugation pathway</keyword>
<feature type="compositionally biased region" description="Basic and acidic residues" evidence="10">
    <location>
        <begin position="484"/>
        <end position="495"/>
    </location>
</feature>
<feature type="compositionally biased region" description="Basic residues" evidence="10">
    <location>
        <begin position="2679"/>
        <end position="2690"/>
    </location>
</feature>
<dbReference type="OrthoDB" id="408631at2759"/>
<evidence type="ECO:0000256" key="5">
    <source>
        <dbReference type="ARBA" id="ARBA00022786"/>
    </source>
</evidence>
<feature type="compositionally biased region" description="Basic and acidic residues" evidence="10">
    <location>
        <begin position="2401"/>
        <end position="2412"/>
    </location>
</feature>
<evidence type="ECO:0000256" key="7">
    <source>
        <dbReference type="ARBA" id="ARBA00046341"/>
    </source>
</evidence>
<comment type="catalytic activity">
    <reaction evidence="1 9">
        <text>S-ubiquitinyl-[E2 ubiquitin-conjugating enzyme]-L-cysteine + [acceptor protein]-L-lysine = [E2 ubiquitin-conjugating enzyme]-L-cysteine + N(6)-ubiquitinyl-[acceptor protein]-L-lysine.</text>
        <dbReference type="EC" id="2.3.2.27"/>
    </reaction>
</comment>
<feature type="compositionally biased region" description="Acidic residues" evidence="10">
    <location>
        <begin position="2660"/>
        <end position="2673"/>
    </location>
</feature>
<evidence type="ECO:0000256" key="4">
    <source>
        <dbReference type="ARBA" id="ARBA00022771"/>
    </source>
</evidence>
<dbReference type="Pfam" id="PF07808">
    <property type="entry name" value="RED_N"/>
    <property type="match status" value="1"/>
</dbReference>
<comment type="pathway">
    <text evidence="9">Protein modification; protein ubiquitination.</text>
</comment>
<keyword evidence="4 9" id="KW-0863">Zinc-finger</keyword>
<name>A0A9W4NWW1_9EURO</name>
<protein>
    <recommendedName>
        <fullName evidence="9">E3 ubiquitin-protein ligase</fullName>
        <ecNumber evidence="9">2.3.2.27</ecNumber>
    </recommendedName>
</protein>
<dbReference type="Proteomes" id="UP001152592">
    <property type="component" value="Unassembled WGS sequence"/>
</dbReference>
<evidence type="ECO:0000256" key="9">
    <source>
        <dbReference type="RuleBase" id="RU366018"/>
    </source>
</evidence>
<keyword evidence="6 9" id="KW-0862">Zinc</keyword>
<organism evidence="12 13">
    <name type="scientific">Penicillium salamii</name>
    <dbReference type="NCBI Taxonomy" id="1612424"/>
    <lineage>
        <taxon>Eukaryota</taxon>
        <taxon>Fungi</taxon>
        <taxon>Dikarya</taxon>
        <taxon>Ascomycota</taxon>
        <taxon>Pezizomycotina</taxon>
        <taxon>Eurotiomycetes</taxon>
        <taxon>Eurotiomycetidae</taxon>
        <taxon>Eurotiales</taxon>
        <taxon>Aspergillaceae</taxon>
        <taxon>Penicillium</taxon>
    </lineage>
</organism>
<evidence type="ECO:0000256" key="10">
    <source>
        <dbReference type="SAM" id="MobiDB-lite"/>
    </source>
</evidence>
<dbReference type="GO" id="GO:0061630">
    <property type="term" value="F:ubiquitin protein ligase activity"/>
    <property type="evidence" value="ECO:0007669"/>
    <property type="project" value="UniProtKB-UniRule"/>
</dbReference>
<dbReference type="SUPFAM" id="SSF46785">
    <property type="entry name" value="Winged helix' DNA-binding domain"/>
    <property type="match status" value="1"/>
</dbReference>
<gene>
    <name evidence="12" type="ORF">PSALAMII_LOCUS9718</name>
</gene>
<accession>A0A9W4NWW1</accession>
<feature type="domain" description="UBR-type" evidence="11">
    <location>
        <begin position="84"/>
        <end position="156"/>
    </location>
</feature>
<dbReference type="InterPro" id="IPR012916">
    <property type="entry name" value="RED_N"/>
</dbReference>
<feature type="region of interest" description="Disordered" evidence="10">
    <location>
        <begin position="405"/>
        <end position="452"/>
    </location>
</feature>
<evidence type="ECO:0000256" key="3">
    <source>
        <dbReference type="ARBA" id="ARBA00022723"/>
    </source>
</evidence>
<feature type="compositionally biased region" description="Basic and acidic residues" evidence="10">
    <location>
        <begin position="2434"/>
        <end position="2457"/>
    </location>
</feature>
<evidence type="ECO:0000313" key="12">
    <source>
        <dbReference type="EMBL" id="CAG8420824.1"/>
    </source>
</evidence>
<evidence type="ECO:0000259" key="11">
    <source>
        <dbReference type="PROSITE" id="PS51157"/>
    </source>
</evidence>
<dbReference type="FunFam" id="2.10.110.30:FF:000001">
    <property type="entry name" value="E3 ubiquitin-protein ligase UBR2 isoform 1"/>
    <property type="match status" value="1"/>
</dbReference>
<keyword evidence="3 9" id="KW-0479">Metal-binding</keyword>
<dbReference type="GO" id="GO:0005737">
    <property type="term" value="C:cytoplasm"/>
    <property type="evidence" value="ECO:0007669"/>
    <property type="project" value="TreeGrafter"/>
</dbReference>
<dbReference type="EMBL" id="CAJVPD010000282">
    <property type="protein sequence ID" value="CAG8420824.1"/>
    <property type="molecule type" value="Genomic_DNA"/>
</dbReference>
<dbReference type="InterPro" id="IPR042065">
    <property type="entry name" value="E3_ELL-like"/>
</dbReference>
<evidence type="ECO:0000256" key="1">
    <source>
        <dbReference type="ARBA" id="ARBA00000900"/>
    </source>
</evidence>
<dbReference type="InterPro" id="IPR044046">
    <property type="entry name" value="E3_ligase_UBR-like_C"/>
</dbReference>
<sequence length="2710" mass="303624">MLILGECEKLLGDGLLRLPKKHNYRYGPAAEKELLELLFRSLVGYDSELIRGLFPEGLPAGPWKLAEAQGAREGAEYSEAARGKRCGHIFRAGEATYRCVTCAADDTCVLCSRCFDSSDHTDHQYQISLSSGNCGCCDCGDDEAWRLPLFCAIHTDSGNAKGKERAQRELPPDLVASIRLTISRALNYFCDVISCSPEQLRLPKTIEAIKQDEVESRLRPGWYGAGDEVQEDPEFAVMLWNDEKHTMRDVSHQVTRACRERDSFGIARAHETNDFGRSVIKYSKDLDRLLNVSKIIEDIKVTVTVRSARDTFREQMCATIVEWFADIAGCEILEDNEIFRQIICEEMLSPWQKGSGGYNEDIGMQGIDDHQKTENLPGRTLLINLPTHGQVIVTADEDDLLEDDVIDQDEDEDEDYVEAQDADDEEDDEMEMELSRLQAEQDGQDDEDEMDLEGAEDELALAERILASLNGQPPPAPRPAPAESADRPLADREDSVPGSPAPESGPPGYIPIPKTPGPAYSRLKRSSTESHWKSQPPMPAAGESVPPYEDLWKRTRLDWLVLYDLRLWKKTRTDLRDLYISTVVNVPQFKRIMGLRLSALYTALAQLYLIADREPDHSIVNLSLQLLTTPSITEEIVLRGNFLTKVMSILYTFLTTRQVSEPSEVDPQATLAFDAGSVTNRRLYHFFLDLRYLLQSEYVQHRVRTEEQYLPQFLDLVKLSQGICPNVRAVGEHVEYETDAWISASILMREINRLCRQFCEAFRNPEIDNGVNLLRAIETTAATAIVHSTGLERQRFDQAEIKDDLKFRVLPPFDFEYSSSGPAICHRVVEFVVERGSISFHHALHYTLSWLVECGRNISSETMRTALLNAGTHAQEHIRTVKANFTSPSDAMLVSQGPEDLLLIMFDYPLRVCAWLAQMKAGMWVRNGLSLRHQMSQYRGVSSRDFAYYRDIFLLQTALVVCDPSRVLATIAHRFGMVEWMARNYMPRAGYEDSQLVDVAEEFVHLLVILLTDRTSLTAIDDSTHLTHENIKRDIGHVLCFKPLSFSDLSTRLSDKLLDSDMFQDVLEDVANFRPPEGLSDSGTFELKPEHLDLIDPYSAHYTKNQRDEAENIYKEWMAKKTGKNASDIVFEPKLQPISSGMFSDLPRFAGTMLFAQIVHQCLEYVVSSKECTPSIPPTRVETFLQVILHLILAAVLEDNSEETDMVEDHSNSFNWNALSKARQIKAGNLTIVGLLEKISVTNDFSGSGPKIRHILKRLWQKRPRTYSSATASLRFPFDRIDTNSPAIDLDNDKDTKKKQALERQAKVMAQFQAQQQQFLTNQQGSFDWGEEDFSDMESDTDATPEKKTWKYPSGTCILCQEETNDSRLYGTFALVQDSTILRQTDIRDSDRIREVLKTPSSLDRSADELRPFGISGENRTTIKRLDSSGGEVISEKIGLSKGFNAKSTLRGPVTTGCGHIMHYSCFEQYYSATQKRHTQQIARQHPENTALKEFVCPLCKALGNTFLPITWKGKEESPMVPLSPADSFDQWISSGLKYALNQPQNLTVLMEKDKVNSQPYTDLFIEYLAKTLVPPLSTKIDQLMASSFPASAAAQYITSARMPMPGIFPPSEDMTPSSPLQQASSPSDSSMAELLQIYRRMKKTLKMNSVGSAFNNTTEANNGEDLVHTDSLIRSFGFSIAAVEIAQRGIESEPGSTLLDKIPSLTLTHLRVLSETALTYAAVGCLHSTAQSKTRPTSEFQEMHRQKICQLLVGHPCLSGTALLNDVRNIEPLLAVDPFVFLAESSLSLLPVLHIDIRHLVQMCFVAEIVKVAVTFILWPLGLKEELANHPDDHYSNNLTEEKFGVTKQFFDSIVTELKANSVGRAEGSSFPAESGYVKDGEETATPVVIAGFRRLVTSYGLTFLRKAVILLHVQHGVEFPNTGFDVESPELERLTKALQLPSIDEILMSVKPARKSNSPFDAVISGWIFHWNASRSGIRFEDHRLWPSLSHPAIFELVGLPKNFDSLIEEANRRRCPTTKKEITDPSICLFCGEIFCSQAVCCMTNKLGGCNQHLQKCGKNIGLFINIRKCTVLYLHNSIGSWHYAPYLDRHGEVDPGLRRNRQLILNQKRYDRLLRDVWLSHSIPATISRKLESEINNGGQFWEPAISLISAKPDLRPLTAFLDLNPTFELIAMNNEQFRRLLVDQAAAKPKDQGASPTANAPRGSATPGGLLGSRMRSNIPMTPRSVGGVDFARQLAEKNREADGRPSKRFKSSAAPKGTAMPTGYQDRAKLRSTKDEDEKNETIETRIKALEDMVKLGQIDQSTFDNLRRELGVGGDLGSTHMVKGLDMDLLRRIRAGEDVSQTAEKPAPPPQQEDVDDEFERLMEEKGQEEIIAAPKEQKEKKKGIMAPPPARPKTRDEILRELKAKRAAAAAPAPPPESTLGSRFKKLSDGKPEKKRFEERDETGRRREVLLITDADGNTKRKTRWLEPPVQTPAAAEGELPMPDKTGKPLGMEVPADIAARAAQAAPEDEDDDIFAGVGDDYNPLAGIEDDGSSDDEDGEVKDSTRKLEKEPVSEDKSDLTAPTKPRNYFGDEPPAETERDRSNPFTKDPTIFATLKRAAALRQASPSEGEEGQSSEAALRQKRFIEEARRRDAMDAADMDMGFGGSRNEDGAEEDDGPLLDFDDDEKRGGQKRKRGPKKKKGDKDSVTDVIRVVEGRKKNA</sequence>
<feature type="compositionally biased region" description="Basic and acidic residues" evidence="10">
    <location>
        <begin position="2272"/>
        <end position="2287"/>
    </location>
</feature>
<dbReference type="GO" id="GO:0000151">
    <property type="term" value="C:ubiquitin ligase complex"/>
    <property type="evidence" value="ECO:0007669"/>
    <property type="project" value="TreeGrafter"/>
</dbReference>
<feature type="region of interest" description="Disordered" evidence="10">
    <location>
        <begin position="2193"/>
        <end position="2287"/>
    </location>
</feature>
<dbReference type="Pfam" id="PF18995">
    <property type="entry name" value="PRT6_C"/>
    <property type="match status" value="1"/>
</dbReference>
<feature type="compositionally biased region" description="Acidic residues" evidence="10">
    <location>
        <begin position="405"/>
        <end position="432"/>
    </location>
</feature>
<dbReference type="GO" id="GO:0016567">
    <property type="term" value="P:protein ubiquitination"/>
    <property type="evidence" value="ECO:0007669"/>
    <property type="project" value="UniProtKB-UniRule"/>
</dbReference>
<feature type="region of interest" description="Disordered" evidence="10">
    <location>
        <begin position="2345"/>
        <end position="2364"/>
    </location>
</feature>
<feature type="compositionally biased region" description="Basic and acidic residues" evidence="10">
    <location>
        <begin position="2240"/>
        <end position="2251"/>
    </location>
</feature>
<dbReference type="CDD" id="cd16482">
    <property type="entry name" value="RING-H2_UBR1-like"/>
    <property type="match status" value="1"/>
</dbReference>
<dbReference type="GO" id="GO:0008270">
    <property type="term" value="F:zinc ion binding"/>
    <property type="evidence" value="ECO:0007669"/>
    <property type="project" value="UniProtKB-UniRule"/>
</dbReference>
<dbReference type="InterPro" id="IPR055194">
    <property type="entry name" value="UBR1-like_WH"/>
</dbReference>
<feature type="compositionally biased region" description="Basic and acidic residues" evidence="10">
    <location>
        <begin position="2632"/>
        <end position="2643"/>
    </location>
</feature>
<feature type="compositionally biased region" description="Acidic residues" evidence="10">
    <location>
        <begin position="2536"/>
        <end position="2548"/>
    </location>
</feature>
<feature type="compositionally biased region" description="Low complexity" evidence="10">
    <location>
        <begin position="1617"/>
        <end position="1629"/>
    </location>
</feature>
<comment type="caution">
    <text evidence="12">The sequence shown here is derived from an EMBL/GenBank/DDBJ whole genome shotgun (WGS) entry which is preliminary data.</text>
</comment>
<dbReference type="PANTHER" id="PTHR21497">
    <property type="entry name" value="UBIQUITIN LIGASE E3 ALPHA-RELATED"/>
    <property type="match status" value="1"/>
</dbReference>
<dbReference type="Gene3D" id="2.10.110.30">
    <property type="match status" value="1"/>
</dbReference>
<feature type="region of interest" description="Disordered" evidence="10">
    <location>
        <begin position="469"/>
        <end position="546"/>
    </location>
</feature>
<dbReference type="InterPro" id="IPR036390">
    <property type="entry name" value="WH_DNA-bd_sf"/>
</dbReference>
<dbReference type="PROSITE" id="PS51157">
    <property type="entry name" value="ZF_UBR"/>
    <property type="match status" value="1"/>
</dbReference>
<dbReference type="GO" id="GO:0071596">
    <property type="term" value="P:ubiquitin-dependent protein catabolic process via the N-end rule pathway"/>
    <property type="evidence" value="ECO:0007669"/>
    <property type="project" value="UniProtKB-UniRule"/>
</dbReference>
<keyword evidence="2 9" id="KW-0808">Transferase</keyword>
<feature type="compositionally biased region" description="Basic and acidic residues" evidence="10">
    <location>
        <begin position="2691"/>
        <end position="2710"/>
    </location>
</feature>
<feature type="region of interest" description="Disordered" evidence="10">
    <location>
        <begin position="1609"/>
        <end position="1629"/>
    </location>
</feature>
<dbReference type="EC" id="2.3.2.27" evidence="9"/>
<dbReference type="InterPro" id="IPR003126">
    <property type="entry name" value="Znf_UBR"/>
</dbReference>
<dbReference type="Gene3D" id="1.10.10.2670">
    <property type="entry name" value="E3 ubiquitin-protein ligase"/>
    <property type="match status" value="1"/>
</dbReference>
<dbReference type="Pfam" id="PF22960">
    <property type="entry name" value="WHD_UBR1"/>
    <property type="match status" value="1"/>
</dbReference>
<feature type="compositionally biased region" description="Basic and acidic residues" evidence="10">
    <location>
        <begin position="2549"/>
        <end position="2567"/>
    </location>
</feature>
<feature type="compositionally biased region" description="Pro residues" evidence="10">
    <location>
        <begin position="499"/>
        <end position="516"/>
    </location>
</feature>
<feature type="compositionally biased region" description="Low complexity" evidence="10">
    <location>
        <begin position="2503"/>
        <end position="2514"/>
    </location>
</feature>
<dbReference type="PANTHER" id="PTHR21497:SF24">
    <property type="entry name" value="E3 UBIQUITIN-PROTEIN LIGASE UBR1"/>
    <property type="match status" value="1"/>
</dbReference>
<dbReference type="InterPro" id="IPR039164">
    <property type="entry name" value="UBR1-like"/>
</dbReference>
<evidence type="ECO:0000313" key="13">
    <source>
        <dbReference type="Proteomes" id="UP001152592"/>
    </source>
</evidence>
<reference evidence="12" key="1">
    <citation type="submission" date="2021-07" db="EMBL/GenBank/DDBJ databases">
        <authorList>
            <person name="Branca A.L. A."/>
        </authorList>
    </citation>
    <scope>NUCLEOTIDE SEQUENCE</scope>
</reference>
<feature type="region of interest" description="Disordered" evidence="10">
    <location>
        <begin position="2376"/>
        <end position="2710"/>
    </location>
</feature>
<feature type="zinc finger region" description="UBR-type" evidence="8">
    <location>
        <begin position="84"/>
        <end position="156"/>
    </location>
</feature>
<evidence type="ECO:0000256" key="8">
    <source>
        <dbReference type="PROSITE-ProRule" id="PRU00508"/>
    </source>
</evidence>
<dbReference type="Pfam" id="PF02207">
    <property type="entry name" value="zf-UBR"/>
    <property type="match status" value="1"/>
</dbReference>
<proteinExistence type="inferred from homology"/>
<dbReference type="SMART" id="SM00396">
    <property type="entry name" value="ZnF_UBR1"/>
    <property type="match status" value="1"/>
</dbReference>
<evidence type="ECO:0000256" key="2">
    <source>
        <dbReference type="ARBA" id="ARBA00022679"/>
    </source>
</evidence>
<dbReference type="CDD" id="cd19673">
    <property type="entry name" value="UBR-box_UBR3"/>
    <property type="match status" value="1"/>
</dbReference>
<feature type="compositionally biased region" description="Acidic residues" evidence="10">
    <location>
        <begin position="442"/>
        <end position="452"/>
    </location>
</feature>
<dbReference type="FunFam" id="1.10.10.2670:FF:000004">
    <property type="entry name" value="Ubiquitin-protein ligase E3 component (UBR1)"/>
    <property type="match status" value="1"/>
</dbReference>